<name>A0A521BQM8_9RHOB</name>
<dbReference type="EMBL" id="FXTE01000001">
    <property type="protein sequence ID" value="SMO49409.1"/>
    <property type="molecule type" value="Genomic_DNA"/>
</dbReference>
<evidence type="ECO:0008006" key="3">
    <source>
        <dbReference type="Google" id="ProtNLM"/>
    </source>
</evidence>
<dbReference type="Proteomes" id="UP000319555">
    <property type="component" value="Unassembled WGS sequence"/>
</dbReference>
<gene>
    <name evidence="1" type="ORF">SAMN06265380_1011067</name>
</gene>
<accession>A0A521BQM8</accession>
<reference evidence="1 2" key="1">
    <citation type="submission" date="2017-05" db="EMBL/GenBank/DDBJ databases">
        <authorList>
            <person name="Varghese N."/>
            <person name="Submissions S."/>
        </authorList>
    </citation>
    <scope>NUCLEOTIDE SEQUENCE [LARGE SCALE GENOMIC DNA]</scope>
    <source>
        <strain evidence="1 2">DSM 28009</strain>
    </source>
</reference>
<organism evidence="1 2">
    <name type="scientific">Ruegeria faecimaris</name>
    <dbReference type="NCBI Taxonomy" id="686389"/>
    <lineage>
        <taxon>Bacteria</taxon>
        <taxon>Pseudomonadati</taxon>
        <taxon>Pseudomonadota</taxon>
        <taxon>Alphaproteobacteria</taxon>
        <taxon>Rhodobacterales</taxon>
        <taxon>Roseobacteraceae</taxon>
        <taxon>Ruegeria</taxon>
    </lineage>
</organism>
<dbReference type="AlphaFoldDB" id="A0A521BQM8"/>
<dbReference type="RefSeq" id="WP_142634719.1">
    <property type="nucleotide sequence ID" value="NZ_FXTE01000001.1"/>
</dbReference>
<evidence type="ECO:0000313" key="2">
    <source>
        <dbReference type="Proteomes" id="UP000319555"/>
    </source>
</evidence>
<protein>
    <recommendedName>
        <fullName evidence="3">Aldose 1-epimerase</fullName>
    </recommendedName>
</protein>
<evidence type="ECO:0000313" key="1">
    <source>
        <dbReference type="EMBL" id="SMO49409.1"/>
    </source>
</evidence>
<dbReference type="OrthoDB" id="7335506at2"/>
<keyword evidence="2" id="KW-1185">Reference proteome</keyword>
<sequence>MIELSATGIRLSFDLQLGLIESFSVYDGDAEISPLHRAPWVGTDEVMPEGIAPHLEKLGGDFFCAPFGSTEGTSPLHGWPANSRWRLEEKTDSYLRAELDRTVYGARLQKEITLHPEHPFVYQRHTFIGGDGTMPVANHANVSLPNGGIIHTSRKQCWRTPKVEQEVDPALGYSALRYPAESQTLASFPGKDREVNLSNYPWSPQSEDFVVGLDSPEEKLGWTAVTRPVEGDMFLSLKSAQALPMTMLWHSNGGRYYAPWSSRHFSCLGVEEGAASPILGNVKNSFPNDHGVIHLNPDRQVEVTHVIGALRWRSGARVIAVETLGNQLLIRGTENQEILVPFDPQALNI</sequence>
<proteinExistence type="predicted"/>